<organism evidence="1 2">
    <name type="scientific">Papaver nudicaule</name>
    <name type="common">Iceland poppy</name>
    <dbReference type="NCBI Taxonomy" id="74823"/>
    <lineage>
        <taxon>Eukaryota</taxon>
        <taxon>Viridiplantae</taxon>
        <taxon>Streptophyta</taxon>
        <taxon>Embryophyta</taxon>
        <taxon>Tracheophyta</taxon>
        <taxon>Spermatophyta</taxon>
        <taxon>Magnoliopsida</taxon>
        <taxon>Ranunculales</taxon>
        <taxon>Papaveraceae</taxon>
        <taxon>Papaveroideae</taxon>
        <taxon>Papaver</taxon>
    </lineage>
</organism>
<evidence type="ECO:0000313" key="2">
    <source>
        <dbReference type="Proteomes" id="UP001177140"/>
    </source>
</evidence>
<dbReference type="EMBL" id="JAJJMA010103057">
    <property type="protein sequence ID" value="MCL7030563.1"/>
    <property type="molecule type" value="Genomic_DNA"/>
</dbReference>
<dbReference type="Proteomes" id="UP001177140">
    <property type="component" value="Unassembled WGS sequence"/>
</dbReference>
<reference evidence="1" key="1">
    <citation type="submission" date="2022-03" db="EMBL/GenBank/DDBJ databases">
        <title>A functionally conserved STORR gene fusion in Papaver species that diverged 16.8 million years ago.</title>
        <authorList>
            <person name="Catania T."/>
        </authorList>
    </citation>
    <scope>NUCLEOTIDE SEQUENCE</scope>
    <source>
        <strain evidence="1">S-191538</strain>
    </source>
</reference>
<gene>
    <name evidence="1" type="ORF">MKW94_002556</name>
</gene>
<evidence type="ECO:0000313" key="1">
    <source>
        <dbReference type="EMBL" id="MCL7030563.1"/>
    </source>
</evidence>
<feature type="non-terminal residue" evidence="1">
    <location>
        <position position="75"/>
    </location>
</feature>
<comment type="caution">
    <text evidence="1">The sequence shown here is derived from an EMBL/GenBank/DDBJ whole genome shotgun (WGS) entry which is preliminary data.</text>
</comment>
<protein>
    <submittedName>
        <fullName evidence="1">Uncharacterized protein</fullName>
    </submittedName>
</protein>
<dbReference type="AlphaFoldDB" id="A0AA41SAA0"/>
<name>A0AA41SAA0_PAPNU</name>
<accession>A0AA41SAA0</accession>
<feature type="non-terminal residue" evidence="1">
    <location>
        <position position="1"/>
    </location>
</feature>
<keyword evidence="2" id="KW-1185">Reference proteome</keyword>
<sequence>VKIRFDCFIYFVCFACDQKHGIYFCWKSIGIELPFFFSIKLRATSKSFFKHSETSMPWKRTWGQHLMLCPNISKK</sequence>
<proteinExistence type="predicted"/>